<dbReference type="Pfam" id="PF11377">
    <property type="entry name" value="DUF3180"/>
    <property type="match status" value="1"/>
</dbReference>
<dbReference type="InterPro" id="IPR021517">
    <property type="entry name" value="DUF3180"/>
</dbReference>
<organism evidence="2 3">
    <name type="scientific">Corynebacterium silvaticum</name>
    <dbReference type="NCBI Taxonomy" id="2320431"/>
    <lineage>
        <taxon>Bacteria</taxon>
        <taxon>Bacillati</taxon>
        <taxon>Actinomycetota</taxon>
        <taxon>Actinomycetes</taxon>
        <taxon>Mycobacteriales</taxon>
        <taxon>Corynebacteriaceae</taxon>
        <taxon>Corynebacterium</taxon>
    </lineage>
</organism>
<feature type="transmembrane region" description="Helical" evidence="1">
    <location>
        <begin position="34"/>
        <end position="54"/>
    </location>
</feature>
<protein>
    <submittedName>
        <fullName evidence="2">DUF3180 domain-containing protein</fullName>
    </submittedName>
</protein>
<reference evidence="2 3" key="3">
    <citation type="journal article" date="2020" name="Int. J. Syst. Evol. Microbiol.">
        <title>Corynebacterium silvaticum sp. nov., a unique group of NTTB corynebacteria in wild boar and roe deer.</title>
        <authorList>
            <person name="Dangel A."/>
            <person name="Berger A."/>
            <person name="Rau J."/>
            <person name="Eisenberg T."/>
            <person name="Kampfer P."/>
            <person name="Margos G."/>
            <person name="Contzen M."/>
            <person name="Busse H.J."/>
            <person name="Konrad R."/>
            <person name="Peters M."/>
            <person name="Sting R."/>
            <person name="Sing A."/>
        </authorList>
    </citation>
    <scope>NUCLEOTIDE SEQUENCE [LARGE SCALE GENOMIC DNA]</scope>
    <source>
        <strain evidence="2 3">PO100/5</strain>
    </source>
</reference>
<dbReference type="GeneID" id="75008603"/>
<dbReference type="RefSeq" id="WP_087454551.1">
    <property type="nucleotide sequence ID" value="NZ_CP021417.2"/>
</dbReference>
<dbReference type="KEGG" id="csil:CBE74_10255"/>
<evidence type="ECO:0000313" key="3">
    <source>
        <dbReference type="Proteomes" id="UP000195652"/>
    </source>
</evidence>
<dbReference type="OrthoDB" id="4426699at2"/>
<reference evidence="2 3" key="1">
    <citation type="journal article" date="2014" name="BMC Vet. Res.">
        <title>First report of Corynebacterium pseudotuberculosis from caseous lymphadenitis lesions in Black Alentejano pig (Sus scrofa domesticus).</title>
        <authorList>
            <person name="Oliveira M."/>
            <person name="Barroco C."/>
            <person name="Mottola C."/>
            <person name="Santos R."/>
            <person name="Lemsaddek A."/>
            <person name="Tavares L."/>
            <person name="Semedo-Lemsaddek T."/>
        </authorList>
    </citation>
    <scope>NUCLEOTIDE SEQUENCE [LARGE SCALE GENOMIC DNA]</scope>
    <source>
        <strain evidence="2 3">PO100/5</strain>
    </source>
</reference>
<dbReference type="AlphaFoldDB" id="A0A7Y4LHC7"/>
<feature type="transmembrane region" description="Helical" evidence="1">
    <location>
        <begin position="116"/>
        <end position="135"/>
    </location>
</feature>
<accession>A0A7Y4LHC7</accession>
<proteinExistence type="predicted"/>
<name>A0A7Y4LHC7_9CORY</name>
<keyword evidence="3" id="KW-1185">Reference proteome</keyword>
<reference evidence="2 3" key="2">
    <citation type="journal article" date="2020" name="Antonie Van Leeuwenhoek">
        <title>Phylogenomic characterisation of a novel corynebacterial species pathogenic to animals.</title>
        <authorList>
            <person name="Moller J."/>
            <person name="Musella L."/>
            <person name="Melnikov V."/>
            <person name="Geissdorfer W."/>
            <person name="Burkovski A."/>
            <person name="Sangal V."/>
        </authorList>
    </citation>
    <scope>NUCLEOTIDE SEQUENCE [LARGE SCALE GENOMIC DNA]</scope>
    <source>
        <strain evidence="2 3">PO100/5</strain>
    </source>
</reference>
<reference evidence="2 3" key="4">
    <citation type="journal article" date="2020" name="PLoS ONE">
        <title>Taxonomic classification of strain PO100/5 shows a broader geographic distribution and genetic markers of the recently described Corynebacterium silvaticum.</title>
        <authorList>
            <person name="Viana M.V.C."/>
            <person name="Profeta R."/>
            <person name="da Silva A.L."/>
            <person name="Hurtado R."/>
            <person name="Cerqueira J.C."/>
            <person name="Ribeiro B.F.S."/>
            <person name="Almeida M.O."/>
            <person name="Morais-Rodrigues F."/>
            <person name="Soares S.C."/>
            <person name="Oliveira M."/>
            <person name="Tavares L."/>
            <person name="Figueiredo H."/>
            <person name="Wattam A.R."/>
            <person name="Barh D."/>
            <person name="Ghosh P."/>
            <person name="Silva A."/>
            <person name="Azevedo V."/>
        </authorList>
    </citation>
    <scope>NUCLEOTIDE SEQUENCE [LARGE SCALE GENOMIC DNA]</scope>
    <source>
        <strain evidence="2 3">PO100/5</strain>
    </source>
</reference>
<sequence>MKQTSILGLLGVFLFCALASFILVMRFYGVMPSVPLGVAICLWGMAVLCVLLAVRVRARIKDDQIGQDRSQLNPVTAAQFLVIGKASAWTGAIFGGGYVGLGIFVLTSHISAQDLPIVIASALGGVAMSAAGYWLEKSCTVPPVDAVR</sequence>
<keyword evidence="1" id="KW-0472">Membrane</keyword>
<keyword evidence="1" id="KW-1133">Transmembrane helix</keyword>
<feature type="transmembrane region" description="Helical" evidence="1">
    <location>
        <begin position="88"/>
        <end position="110"/>
    </location>
</feature>
<evidence type="ECO:0000256" key="1">
    <source>
        <dbReference type="SAM" id="Phobius"/>
    </source>
</evidence>
<dbReference type="EMBL" id="CP021417">
    <property type="protein sequence ID" value="ARU46765.1"/>
    <property type="molecule type" value="Genomic_DNA"/>
</dbReference>
<evidence type="ECO:0000313" key="2">
    <source>
        <dbReference type="EMBL" id="ARU46765.1"/>
    </source>
</evidence>
<dbReference type="Proteomes" id="UP000195652">
    <property type="component" value="Chromosome"/>
</dbReference>
<feature type="transmembrane region" description="Helical" evidence="1">
    <location>
        <begin position="7"/>
        <end position="28"/>
    </location>
</feature>
<gene>
    <name evidence="2" type="ORF">CBE74_10255</name>
</gene>
<keyword evidence="1" id="KW-0812">Transmembrane</keyword>